<dbReference type="InterPro" id="IPR032466">
    <property type="entry name" value="Metal_Hydrolase"/>
</dbReference>
<dbReference type="Gene3D" id="3.20.20.140">
    <property type="entry name" value="Metal-dependent hydrolases"/>
    <property type="match status" value="1"/>
</dbReference>
<evidence type="ECO:0000256" key="1">
    <source>
        <dbReference type="ARBA" id="ARBA00006773"/>
    </source>
</evidence>
<evidence type="ECO:0000313" key="9">
    <source>
        <dbReference type="EMBL" id="MBD2189250.1"/>
    </source>
</evidence>
<comment type="similarity">
    <text evidence="1 6">Belongs to the metallo-dependent hydrolases superfamily. Adenine deaminase family.</text>
</comment>
<dbReference type="NCBIfam" id="TIGR01178">
    <property type="entry name" value="ade"/>
    <property type="match status" value="1"/>
</dbReference>
<organism evidence="9 10">
    <name type="scientific">Pseudanabaena mucicola FACHB-723</name>
    <dbReference type="NCBI Taxonomy" id="2692860"/>
    <lineage>
        <taxon>Bacteria</taxon>
        <taxon>Bacillati</taxon>
        <taxon>Cyanobacteriota</taxon>
        <taxon>Cyanophyceae</taxon>
        <taxon>Pseudanabaenales</taxon>
        <taxon>Pseudanabaenaceae</taxon>
        <taxon>Pseudanabaena</taxon>
    </lineage>
</organism>
<dbReference type="InterPro" id="IPR006679">
    <property type="entry name" value="Adenine_deam"/>
</dbReference>
<keyword evidence="3 6" id="KW-0378">Hydrolase</keyword>
<evidence type="ECO:0000256" key="2">
    <source>
        <dbReference type="ARBA" id="ARBA00012782"/>
    </source>
</evidence>
<dbReference type="RefSeq" id="WP_190404081.1">
    <property type="nucleotide sequence ID" value="NZ_JACJQB010000032.1"/>
</dbReference>
<evidence type="ECO:0000256" key="5">
    <source>
        <dbReference type="ARBA" id="ARBA00047720"/>
    </source>
</evidence>
<evidence type="ECO:0000313" key="10">
    <source>
        <dbReference type="Proteomes" id="UP000642094"/>
    </source>
</evidence>
<dbReference type="GO" id="GO:0000034">
    <property type="term" value="F:adenine deaminase activity"/>
    <property type="evidence" value="ECO:0007669"/>
    <property type="project" value="UniProtKB-EC"/>
</dbReference>
<dbReference type="Proteomes" id="UP000642094">
    <property type="component" value="Unassembled WGS sequence"/>
</dbReference>
<evidence type="ECO:0000256" key="6">
    <source>
        <dbReference type="HAMAP-Rule" id="MF_01518"/>
    </source>
</evidence>
<dbReference type="Gene3D" id="2.30.40.10">
    <property type="entry name" value="Urease, subunit C, domain 1"/>
    <property type="match status" value="1"/>
</dbReference>
<evidence type="ECO:0000259" key="7">
    <source>
        <dbReference type="Pfam" id="PF01979"/>
    </source>
</evidence>
<name>A0ABR7ZZH5_9CYAN</name>
<evidence type="ECO:0000256" key="4">
    <source>
        <dbReference type="ARBA" id="ARBA00023211"/>
    </source>
</evidence>
<dbReference type="SUPFAM" id="SSF51556">
    <property type="entry name" value="Metallo-dependent hydrolases"/>
    <property type="match status" value="1"/>
</dbReference>
<evidence type="ECO:0000259" key="8">
    <source>
        <dbReference type="Pfam" id="PF13382"/>
    </source>
</evidence>
<dbReference type="SUPFAM" id="SSF51338">
    <property type="entry name" value="Composite domain of metallo-dependent hydrolases"/>
    <property type="match status" value="1"/>
</dbReference>
<dbReference type="Pfam" id="PF13382">
    <property type="entry name" value="Adenine_deam_C"/>
    <property type="match status" value="1"/>
</dbReference>
<protein>
    <recommendedName>
        <fullName evidence="2 6">Adenine deaminase</fullName>
        <shortName evidence="6">Adenase</shortName>
        <shortName evidence="6">Adenine aminase</shortName>
        <ecNumber evidence="2 6">3.5.4.2</ecNumber>
    </recommendedName>
</protein>
<dbReference type="HAMAP" id="MF_01518">
    <property type="entry name" value="Adenine_deamin"/>
    <property type="match status" value="1"/>
</dbReference>
<proteinExistence type="inferred from homology"/>
<gene>
    <name evidence="6 9" type="primary">ade</name>
    <name evidence="9" type="ORF">H6F41_13985</name>
</gene>
<dbReference type="EMBL" id="JACJQB010000032">
    <property type="protein sequence ID" value="MBD2189250.1"/>
    <property type="molecule type" value="Genomic_DNA"/>
</dbReference>
<accession>A0ABR7ZZH5</accession>
<dbReference type="Pfam" id="PF01979">
    <property type="entry name" value="Amidohydro_1"/>
    <property type="match status" value="1"/>
</dbReference>
<feature type="domain" description="Adenine deaminase C-terminal" evidence="8">
    <location>
        <begin position="376"/>
        <end position="541"/>
    </location>
</feature>
<dbReference type="PANTHER" id="PTHR11113">
    <property type="entry name" value="N-ACETYLGLUCOSAMINE-6-PHOSPHATE DEACETYLASE"/>
    <property type="match status" value="1"/>
</dbReference>
<reference evidence="9 10" key="1">
    <citation type="journal article" date="2020" name="ISME J.">
        <title>Comparative genomics reveals insights into cyanobacterial evolution and habitat adaptation.</title>
        <authorList>
            <person name="Chen M.Y."/>
            <person name="Teng W.K."/>
            <person name="Zhao L."/>
            <person name="Hu C.X."/>
            <person name="Zhou Y.K."/>
            <person name="Han B.P."/>
            <person name="Song L.R."/>
            <person name="Shu W.S."/>
        </authorList>
    </citation>
    <scope>NUCLEOTIDE SEQUENCE [LARGE SCALE GENOMIC DNA]</scope>
    <source>
        <strain evidence="9 10">FACHB-723</strain>
    </source>
</reference>
<dbReference type="InterPro" id="IPR006680">
    <property type="entry name" value="Amidohydro-rel"/>
</dbReference>
<evidence type="ECO:0000256" key="3">
    <source>
        <dbReference type="ARBA" id="ARBA00022801"/>
    </source>
</evidence>
<dbReference type="PANTHER" id="PTHR11113:SF2">
    <property type="entry name" value="ADENINE DEAMINASE"/>
    <property type="match status" value="1"/>
</dbReference>
<dbReference type="InterPro" id="IPR011059">
    <property type="entry name" value="Metal-dep_hydrolase_composite"/>
</dbReference>
<comment type="catalytic activity">
    <reaction evidence="5 6">
        <text>adenine + H2O + H(+) = hypoxanthine + NH4(+)</text>
        <dbReference type="Rhea" id="RHEA:23688"/>
        <dbReference type="ChEBI" id="CHEBI:15377"/>
        <dbReference type="ChEBI" id="CHEBI:15378"/>
        <dbReference type="ChEBI" id="CHEBI:16708"/>
        <dbReference type="ChEBI" id="CHEBI:17368"/>
        <dbReference type="ChEBI" id="CHEBI:28938"/>
        <dbReference type="EC" id="3.5.4.2"/>
    </reaction>
</comment>
<dbReference type="EC" id="3.5.4.2" evidence="2 6"/>
<comment type="cofactor">
    <cofactor evidence="6">
        <name>Mn(2+)</name>
        <dbReference type="ChEBI" id="CHEBI:29035"/>
    </cofactor>
</comment>
<keyword evidence="10" id="KW-1185">Reference proteome</keyword>
<keyword evidence="4 6" id="KW-0464">Manganese</keyword>
<comment type="caution">
    <text evidence="9">The sequence shown here is derived from an EMBL/GenBank/DDBJ whole genome shotgun (WGS) entry which is preliminary data.</text>
</comment>
<dbReference type="InterPro" id="IPR026912">
    <property type="entry name" value="Adenine_deam_C"/>
</dbReference>
<sequence>MLSFQVFGNIVDVLNRDMFVGTVVVTEGRIAEIIREPANHELAKNCDRYILPGFIDAHIHIESSMLIPTEFARLATVHGTVATVSDPHEIANVLGLEGVRFMLANARQTPMQIALGAPACVPATSFETSGAALGDRELQQLFEEDGVSYLSEVMNVPAVLANQAEMIAKLQVARNLNLPIDGHAPELHGETVQRYANAGISTDHECITLAEALEKIAAGIKILIREGSAAKNYEALHPLLKTHPEFCMFCSDDRHPDDLAKGHINDLVKRSIALGYDKFDVLQAACVNPVKHYHLKVGLLQIEDPADFIVVDDLEDFQVLRTYCHGVLAAEQGKALLPSVETLPLNRFAATAKKIEDFAIPVQTPMVRVIEVCDRQLITKEQHLPAKVTKGFAIADIDRDILKLTVVNRYRDAPPAMGLVKHFGLKRGAIASSIAHDSHNVIAVGASDAELCTAVNAIIATKGGVVVVDGNDVQLLQLPVAGLMSNADGYDIAAQYESLNAKAKALGSSLTSPFMTLSFLALLVIPELKLSDLGLFSTTDFNFVSLDWDEPS</sequence>
<feature type="domain" description="Amidohydrolase-related" evidence="7">
    <location>
        <begin position="49"/>
        <end position="327"/>
    </location>
</feature>